<dbReference type="HAMAP" id="MF_00739">
    <property type="entry name" value="Urease_gamma"/>
    <property type="match status" value="1"/>
</dbReference>
<comment type="caution">
    <text evidence="5">The sequence shown here is derived from an EMBL/GenBank/DDBJ whole genome shotgun (WGS) entry which is preliminary data.</text>
</comment>
<dbReference type="EC" id="3.5.1.5" evidence="3"/>
<keyword evidence="6" id="KW-1185">Reference proteome</keyword>
<dbReference type="NCBIfam" id="TIGR00193">
    <property type="entry name" value="urease_gam"/>
    <property type="match status" value="1"/>
</dbReference>
<dbReference type="UniPathway" id="UPA00258">
    <property type="reaction ID" value="UER00370"/>
</dbReference>
<organism evidence="5 6">
    <name type="scientific">Natrialba aegyptia DSM 13077</name>
    <dbReference type="NCBI Taxonomy" id="1227491"/>
    <lineage>
        <taxon>Archaea</taxon>
        <taxon>Methanobacteriati</taxon>
        <taxon>Methanobacteriota</taxon>
        <taxon>Stenosarchaea group</taxon>
        <taxon>Halobacteria</taxon>
        <taxon>Halobacteriales</taxon>
        <taxon>Natrialbaceae</taxon>
        <taxon>Natrialba</taxon>
    </lineage>
</organism>
<gene>
    <name evidence="3 5" type="primary">ureA</name>
    <name evidence="5" type="ORF">C480_17637</name>
</gene>
<comment type="similarity">
    <text evidence="3">Belongs to the urease gamma subunit family.</text>
</comment>
<proteinExistence type="inferred from homology"/>
<comment type="catalytic activity">
    <reaction evidence="3">
        <text>urea + 2 H2O + H(+) = hydrogencarbonate + 2 NH4(+)</text>
        <dbReference type="Rhea" id="RHEA:20557"/>
        <dbReference type="ChEBI" id="CHEBI:15377"/>
        <dbReference type="ChEBI" id="CHEBI:15378"/>
        <dbReference type="ChEBI" id="CHEBI:16199"/>
        <dbReference type="ChEBI" id="CHEBI:17544"/>
        <dbReference type="ChEBI" id="CHEBI:28938"/>
        <dbReference type="EC" id="3.5.1.5"/>
    </reaction>
</comment>
<name>M0AW34_9EURY</name>
<dbReference type="InterPro" id="IPR012010">
    <property type="entry name" value="Urease_gamma"/>
</dbReference>
<dbReference type="InterPro" id="IPR002026">
    <property type="entry name" value="Urease_gamma/gamma-beta_su"/>
</dbReference>
<dbReference type="EMBL" id="AOIP01000040">
    <property type="protein sequence ID" value="ELZ02178.1"/>
    <property type="molecule type" value="Genomic_DNA"/>
</dbReference>
<protein>
    <recommendedName>
        <fullName evidence="3">Urease subunit gamma</fullName>
        <ecNumber evidence="3">3.5.1.5</ecNumber>
    </recommendedName>
    <alternativeName>
        <fullName evidence="3">Urea amidohydrolase subunit gamma</fullName>
    </alternativeName>
</protein>
<dbReference type="PANTHER" id="PTHR33569:SF1">
    <property type="entry name" value="UREASE"/>
    <property type="match status" value="1"/>
</dbReference>
<dbReference type="Pfam" id="PF00547">
    <property type="entry name" value="Urease_gamma"/>
    <property type="match status" value="1"/>
</dbReference>
<dbReference type="Gene3D" id="3.30.280.10">
    <property type="entry name" value="Urease, gamma-like subunit"/>
    <property type="match status" value="1"/>
</dbReference>
<dbReference type="PATRIC" id="fig|1227491.4.peg.3608"/>
<comment type="subunit">
    <text evidence="3">Heterotrimer of UreA (gamma), UreB (beta) and UreC (alpha) subunits. Three heterotrimers associate to form the active enzyme.</text>
</comment>
<dbReference type="AlphaFoldDB" id="M0AW34"/>
<evidence type="ECO:0000256" key="2">
    <source>
        <dbReference type="ARBA" id="ARBA00022801"/>
    </source>
</evidence>
<evidence type="ECO:0000313" key="5">
    <source>
        <dbReference type="EMBL" id="ELZ02178.1"/>
    </source>
</evidence>
<dbReference type="SUPFAM" id="SSF54111">
    <property type="entry name" value="Urease, gamma-subunit"/>
    <property type="match status" value="1"/>
</dbReference>
<evidence type="ECO:0000313" key="6">
    <source>
        <dbReference type="Proteomes" id="UP000011591"/>
    </source>
</evidence>
<dbReference type="GO" id="GO:0009039">
    <property type="term" value="F:urease activity"/>
    <property type="evidence" value="ECO:0007669"/>
    <property type="project" value="UniProtKB-UniRule"/>
</dbReference>
<dbReference type="RefSeq" id="WP_006666929.1">
    <property type="nucleotide sequence ID" value="NZ_AOIP01000040.1"/>
</dbReference>
<accession>M0AW34</accession>
<comment type="pathway">
    <text evidence="3">Nitrogen metabolism; urea degradation; CO(2) and NH(3) from urea (urease route): step 1/1.</text>
</comment>
<dbReference type="GO" id="GO:0043419">
    <property type="term" value="P:urea catabolic process"/>
    <property type="evidence" value="ECO:0007669"/>
    <property type="project" value="UniProtKB-UniRule"/>
</dbReference>
<comment type="subcellular location">
    <subcellularLocation>
        <location evidence="3">Cytoplasm</location>
    </subcellularLocation>
</comment>
<dbReference type="GO" id="GO:0016151">
    <property type="term" value="F:nickel cation binding"/>
    <property type="evidence" value="ECO:0007669"/>
    <property type="project" value="InterPro"/>
</dbReference>
<dbReference type="CDD" id="cd00390">
    <property type="entry name" value="Urease_gamma"/>
    <property type="match status" value="1"/>
</dbReference>
<dbReference type="OrthoDB" id="42431at2157"/>
<keyword evidence="1 3" id="KW-0963">Cytoplasm</keyword>
<feature type="region of interest" description="Disordered" evidence="4">
    <location>
        <begin position="96"/>
        <end position="146"/>
    </location>
</feature>
<feature type="compositionally biased region" description="Basic and acidic residues" evidence="4">
    <location>
        <begin position="110"/>
        <end position="134"/>
    </location>
</feature>
<evidence type="ECO:0000256" key="3">
    <source>
        <dbReference type="HAMAP-Rule" id="MF_00739"/>
    </source>
</evidence>
<dbReference type="Proteomes" id="UP000011591">
    <property type="component" value="Unassembled WGS sequence"/>
</dbReference>
<dbReference type="InterPro" id="IPR036463">
    <property type="entry name" value="Urease_gamma_sf"/>
</dbReference>
<keyword evidence="2 3" id="KW-0378">Hydrolase</keyword>
<dbReference type="GO" id="GO:0005737">
    <property type="term" value="C:cytoplasm"/>
    <property type="evidence" value="ECO:0007669"/>
    <property type="project" value="UniProtKB-SubCell"/>
</dbReference>
<dbReference type="PANTHER" id="PTHR33569">
    <property type="entry name" value="UREASE"/>
    <property type="match status" value="1"/>
</dbReference>
<dbReference type="InterPro" id="IPR050069">
    <property type="entry name" value="Urease_subunit"/>
</dbReference>
<reference evidence="5 6" key="1">
    <citation type="journal article" date="2014" name="PLoS Genet.">
        <title>Phylogenetically driven sequencing of extremely halophilic archaea reveals strategies for static and dynamic osmo-response.</title>
        <authorList>
            <person name="Becker E.A."/>
            <person name="Seitzer P.M."/>
            <person name="Tritt A."/>
            <person name="Larsen D."/>
            <person name="Krusor M."/>
            <person name="Yao A.I."/>
            <person name="Wu D."/>
            <person name="Madern D."/>
            <person name="Eisen J.A."/>
            <person name="Darling A.E."/>
            <person name="Facciotti M.T."/>
        </authorList>
    </citation>
    <scope>NUCLEOTIDE SEQUENCE [LARGE SCALE GENOMIC DNA]</scope>
    <source>
        <strain evidence="5 6">DSM 13077</strain>
    </source>
</reference>
<evidence type="ECO:0000256" key="4">
    <source>
        <dbReference type="SAM" id="MobiDB-lite"/>
    </source>
</evidence>
<evidence type="ECO:0000256" key="1">
    <source>
        <dbReference type="ARBA" id="ARBA00022490"/>
    </source>
</evidence>
<sequence length="146" mass="16239">MNLSPKEMERLTVFMAAELARRRKDRGVKLNHPESVAYISDWACEAARDGKSVSQIRTEAARLLTREDVMDGVPELIDMIQVEPVFPDGTKLVTVHDPIRADSPEQLETADPRPDAERAPVEDDGTARSDRETPETGGTDTPRGDR</sequence>
<dbReference type="NCBIfam" id="NF009712">
    <property type="entry name" value="PRK13241.1"/>
    <property type="match status" value="1"/>
</dbReference>